<name>A0ABW7RNL0_9ACTN</name>
<accession>A0ABW7RNL0</accession>
<dbReference type="EMBL" id="JBIRGH010000032">
    <property type="protein sequence ID" value="MFH8589392.1"/>
    <property type="molecule type" value="Genomic_DNA"/>
</dbReference>
<reference evidence="1 2" key="1">
    <citation type="submission" date="2024-10" db="EMBL/GenBank/DDBJ databases">
        <title>The Natural Products Discovery Center: Release of the First 8490 Sequenced Strains for Exploring Actinobacteria Biosynthetic Diversity.</title>
        <authorList>
            <person name="Kalkreuter E."/>
            <person name="Kautsar S.A."/>
            <person name="Yang D."/>
            <person name="Bader C.D."/>
            <person name="Teijaro C.N."/>
            <person name="Fluegel L."/>
            <person name="Davis C.M."/>
            <person name="Simpson J.R."/>
            <person name="Lauterbach L."/>
            <person name="Steele A.D."/>
            <person name="Gui C."/>
            <person name="Meng S."/>
            <person name="Li G."/>
            <person name="Viehrig K."/>
            <person name="Ye F."/>
            <person name="Su P."/>
            <person name="Kiefer A.F."/>
            <person name="Nichols A."/>
            <person name="Cepeda A.J."/>
            <person name="Yan W."/>
            <person name="Fan B."/>
            <person name="Jiang Y."/>
            <person name="Adhikari A."/>
            <person name="Zheng C.-J."/>
            <person name="Schuster L."/>
            <person name="Cowan T.M."/>
            <person name="Smanski M.J."/>
            <person name="Chevrette M.G."/>
            <person name="De Carvalho L.P.S."/>
            <person name="Shen B."/>
        </authorList>
    </citation>
    <scope>NUCLEOTIDE SEQUENCE [LARGE SCALE GENOMIC DNA]</scope>
    <source>
        <strain evidence="1 2">NPDC018013</strain>
    </source>
</reference>
<evidence type="ECO:0000313" key="1">
    <source>
        <dbReference type="EMBL" id="MFH8589392.1"/>
    </source>
</evidence>
<organism evidence="1 2">
    <name type="scientific">Streptomyces celluloflavus</name>
    <dbReference type="NCBI Taxonomy" id="58344"/>
    <lineage>
        <taxon>Bacteria</taxon>
        <taxon>Bacillati</taxon>
        <taxon>Actinomycetota</taxon>
        <taxon>Actinomycetes</taxon>
        <taxon>Kitasatosporales</taxon>
        <taxon>Streptomycetaceae</taxon>
        <taxon>Streptomyces</taxon>
    </lineage>
</organism>
<evidence type="ECO:0000313" key="2">
    <source>
        <dbReference type="Proteomes" id="UP001610990"/>
    </source>
</evidence>
<evidence type="ECO:0008006" key="3">
    <source>
        <dbReference type="Google" id="ProtNLM"/>
    </source>
</evidence>
<protein>
    <recommendedName>
        <fullName evidence="3">Transposase</fullName>
    </recommendedName>
</protein>
<gene>
    <name evidence="1" type="ORF">ACH4GP_34310</name>
</gene>
<comment type="caution">
    <text evidence="1">The sequence shown here is derived from an EMBL/GenBank/DDBJ whole genome shotgun (WGS) entry which is preliminary data.</text>
</comment>
<dbReference type="RefSeq" id="WP_367437458.1">
    <property type="nucleotide sequence ID" value="NZ_CP108413.1"/>
</dbReference>
<dbReference type="Proteomes" id="UP001610990">
    <property type="component" value="Unassembled WGS sequence"/>
</dbReference>
<keyword evidence="2" id="KW-1185">Reference proteome</keyword>
<proteinExistence type="predicted"/>
<sequence>MTDATARLVASFAGMLTLLEGERLTDWITEAMTSSPTGISTFALGLNSDYSAVHSGLTTHWKSSPVEGAVNRIKVFNWQVSGRAGLPFPRKRFPLA</sequence>